<evidence type="ECO:0000313" key="4">
    <source>
        <dbReference type="Proteomes" id="UP000603234"/>
    </source>
</evidence>
<accession>A0ABR6WWP6</accession>
<dbReference type="Pfam" id="PF03963">
    <property type="entry name" value="FlgD"/>
    <property type="match status" value="1"/>
</dbReference>
<gene>
    <name evidence="3" type="ORF">GH808_11165</name>
</gene>
<organism evidence="3 4">
    <name type="scientific">Acetobacterium fimetarium</name>
    <dbReference type="NCBI Taxonomy" id="52691"/>
    <lineage>
        <taxon>Bacteria</taxon>
        <taxon>Bacillati</taxon>
        <taxon>Bacillota</taxon>
        <taxon>Clostridia</taxon>
        <taxon>Eubacteriales</taxon>
        <taxon>Eubacteriaceae</taxon>
        <taxon>Acetobacterium</taxon>
    </lineage>
</organism>
<dbReference type="RefSeq" id="WP_186842875.1">
    <property type="nucleotide sequence ID" value="NZ_WJBC01000017.1"/>
</dbReference>
<evidence type="ECO:0000256" key="2">
    <source>
        <dbReference type="ARBA" id="ARBA00022795"/>
    </source>
</evidence>
<name>A0ABR6WWP6_9FIRM</name>
<sequence length="138" mass="14830">MATDALSAYAASTAATTATSTAKTKTNAMDMDDFLKLMVAQLQNQDMYNSTDNSEFMAQMAQYSMVQSLTELTEQSKTAYSVSLIGKDVTLKEAGTDGSQNIIMGKIDGVSLYNGETKIIVNGNSYDMSDILTVSQSE</sequence>
<evidence type="ECO:0000256" key="1">
    <source>
        <dbReference type="ARBA" id="ARBA00010577"/>
    </source>
</evidence>
<keyword evidence="4" id="KW-1185">Reference proteome</keyword>
<protein>
    <recommendedName>
        <fullName evidence="5">Flagellar basal-body rod modification protein FlgD</fullName>
    </recommendedName>
</protein>
<evidence type="ECO:0000313" key="3">
    <source>
        <dbReference type="EMBL" id="MBC3804990.1"/>
    </source>
</evidence>
<dbReference type="InterPro" id="IPR005648">
    <property type="entry name" value="FlgD"/>
</dbReference>
<comment type="caution">
    <text evidence="3">The sequence shown here is derived from an EMBL/GenBank/DDBJ whole genome shotgun (WGS) entry which is preliminary data.</text>
</comment>
<keyword evidence="2" id="KW-1005">Bacterial flagellum biogenesis</keyword>
<evidence type="ECO:0008006" key="5">
    <source>
        <dbReference type="Google" id="ProtNLM"/>
    </source>
</evidence>
<dbReference type="Proteomes" id="UP000603234">
    <property type="component" value="Unassembled WGS sequence"/>
</dbReference>
<reference evidence="3 4" key="1">
    <citation type="journal article" date="2020" name="mSystems">
        <title>Defining Genomic and Predicted Metabolic Features of the Acetobacterium Genus.</title>
        <authorList>
            <person name="Ross D.E."/>
            <person name="Marshall C.W."/>
            <person name="Gulliver D."/>
            <person name="May H.D."/>
            <person name="Norman R.S."/>
        </authorList>
    </citation>
    <scope>NUCLEOTIDE SEQUENCE [LARGE SCALE GENOMIC DNA]</scope>
    <source>
        <strain evidence="3 4">DSM 8238</strain>
    </source>
</reference>
<comment type="similarity">
    <text evidence="1">Belongs to the FlgD family.</text>
</comment>
<proteinExistence type="inferred from homology"/>
<dbReference type="EMBL" id="WJBC01000017">
    <property type="protein sequence ID" value="MBC3804990.1"/>
    <property type="molecule type" value="Genomic_DNA"/>
</dbReference>